<dbReference type="Proteomes" id="UP000823388">
    <property type="component" value="Chromosome 8K"/>
</dbReference>
<dbReference type="PANTHER" id="PTHR48049">
    <property type="entry name" value="GLYCOSYLTRANSFERASE"/>
    <property type="match status" value="1"/>
</dbReference>
<gene>
    <name evidence="1" type="ORF">PVAP13_8KG352604</name>
</gene>
<dbReference type="InterPro" id="IPR050481">
    <property type="entry name" value="UDP-glycosyltransf_plant"/>
</dbReference>
<reference evidence="1" key="1">
    <citation type="submission" date="2020-05" db="EMBL/GenBank/DDBJ databases">
        <title>WGS assembly of Panicum virgatum.</title>
        <authorList>
            <person name="Lovell J.T."/>
            <person name="Jenkins J."/>
            <person name="Shu S."/>
            <person name="Juenger T.E."/>
            <person name="Schmutz J."/>
        </authorList>
    </citation>
    <scope>NUCLEOTIDE SEQUENCE</scope>
    <source>
        <strain evidence="1">AP13</strain>
    </source>
</reference>
<keyword evidence="2" id="KW-1185">Reference proteome</keyword>
<dbReference type="GO" id="GO:0035251">
    <property type="term" value="F:UDP-glucosyltransferase activity"/>
    <property type="evidence" value="ECO:0007669"/>
    <property type="project" value="InterPro"/>
</dbReference>
<dbReference type="EMBL" id="CM029051">
    <property type="protein sequence ID" value="KAG2563441.1"/>
    <property type="molecule type" value="Genomic_DNA"/>
</dbReference>
<dbReference type="AlphaFoldDB" id="A0A8T0PMC3"/>
<accession>A0A8T0PMC3</accession>
<dbReference type="SUPFAM" id="SSF53756">
    <property type="entry name" value="UDP-Glycosyltransferase/glycogen phosphorylase"/>
    <property type="match status" value="1"/>
</dbReference>
<organism evidence="1 2">
    <name type="scientific">Panicum virgatum</name>
    <name type="common">Blackwell switchgrass</name>
    <dbReference type="NCBI Taxonomy" id="38727"/>
    <lineage>
        <taxon>Eukaryota</taxon>
        <taxon>Viridiplantae</taxon>
        <taxon>Streptophyta</taxon>
        <taxon>Embryophyta</taxon>
        <taxon>Tracheophyta</taxon>
        <taxon>Spermatophyta</taxon>
        <taxon>Magnoliopsida</taxon>
        <taxon>Liliopsida</taxon>
        <taxon>Poales</taxon>
        <taxon>Poaceae</taxon>
        <taxon>PACMAD clade</taxon>
        <taxon>Panicoideae</taxon>
        <taxon>Panicodae</taxon>
        <taxon>Paniceae</taxon>
        <taxon>Panicinae</taxon>
        <taxon>Panicum</taxon>
        <taxon>Panicum sect. Hiantes</taxon>
    </lineage>
</organism>
<evidence type="ECO:0000313" key="2">
    <source>
        <dbReference type="Proteomes" id="UP000823388"/>
    </source>
</evidence>
<dbReference type="PANTHER" id="PTHR48049:SF60">
    <property type="entry name" value="UDP-GLYCOSYLTRANSFERASE 91B1"/>
    <property type="match status" value="1"/>
</dbReference>
<evidence type="ECO:0000313" key="1">
    <source>
        <dbReference type="EMBL" id="KAG2563441.1"/>
    </source>
</evidence>
<sequence>MLPIFGDQGPNARLMAGRKVGLQVARNEVDGSFDRHGVASAVRAVMVEEDTRRVFVANAKKMHEIVADEELQERYIDEFVQKLRSSYVTDDGTSSTPAAHCPA</sequence>
<comment type="caution">
    <text evidence="1">The sequence shown here is derived from an EMBL/GenBank/DDBJ whole genome shotgun (WGS) entry which is preliminary data.</text>
</comment>
<name>A0A8T0PMC3_PANVG</name>
<dbReference type="Gene3D" id="3.40.50.2000">
    <property type="entry name" value="Glycogen Phosphorylase B"/>
    <property type="match status" value="1"/>
</dbReference>
<proteinExistence type="predicted"/>
<protein>
    <submittedName>
        <fullName evidence="1">Uncharacterized protein</fullName>
    </submittedName>
</protein>